<sequence length="78" mass="9271">MSKDPLSASLFEMRLEEIYRRHGWLRYEISLRDFVNLFFPLRYKQGVALRPEQPASFGLDREIYLQVLVAFKQSFNAA</sequence>
<dbReference type="Proteomes" id="UP000253209">
    <property type="component" value="Unassembled WGS sequence"/>
</dbReference>
<evidence type="ECO:0000313" key="1">
    <source>
        <dbReference type="EMBL" id="RCH53907.1"/>
    </source>
</evidence>
<evidence type="ECO:0000313" key="2">
    <source>
        <dbReference type="Proteomes" id="UP000253209"/>
    </source>
</evidence>
<name>A0A367GKA2_9SPHI</name>
<dbReference type="AlphaFoldDB" id="A0A367GKA2"/>
<dbReference type="EMBL" id="QGDC01000009">
    <property type="protein sequence ID" value="RCH53907.1"/>
    <property type="molecule type" value="Genomic_DNA"/>
</dbReference>
<protein>
    <submittedName>
        <fullName evidence="1">Uncharacterized protein</fullName>
    </submittedName>
</protein>
<comment type="caution">
    <text evidence="1">The sequence shown here is derived from an EMBL/GenBank/DDBJ whole genome shotgun (WGS) entry which is preliminary data.</text>
</comment>
<keyword evidence="2" id="KW-1185">Reference proteome</keyword>
<proteinExistence type="predicted"/>
<dbReference type="RefSeq" id="WP_114006172.1">
    <property type="nucleotide sequence ID" value="NZ_QGDC01000009.1"/>
</dbReference>
<dbReference type="OrthoDB" id="799215at2"/>
<accession>A0A367GKA2</accession>
<reference evidence="1 2" key="1">
    <citation type="submission" date="2018-05" db="EMBL/GenBank/DDBJ databases">
        <title>Mucilaginibacter hurinus sp. nov., isolated from briquette warehouse soil.</title>
        <authorList>
            <person name="Choi L."/>
        </authorList>
    </citation>
    <scope>NUCLEOTIDE SEQUENCE [LARGE SCALE GENOMIC DNA]</scope>
    <source>
        <strain evidence="1 2">ZR32</strain>
    </source>
</reference>
<organism evidence="1 2">
    <name type="scientific">Mucilaginibacter hurinus</name>
    <dbReference type="NCBI Taxonomy" id="2201324"/>
    <lineage>
        <taxon>Bacteria</taxon>
        <taxon>Pseudomonadati</taxon>
        <taxon>Bacteroidota</taxon>
        <taxon>Sphingobacteriia</taxon>
        <taxon>Sphingobacteriales</taxon>
        <taxon>Sphingobacteriaceae</taxon>
        <taxon>Mucilaginibacter</taxon>
    </lineage>
</organism>
<gene>
    <name evidence="1" type="ORF">DJ568_15320</name>
</gene>